<sequence>DVTERKERLSEIARARLTDYVTCGPDRDLVNVGPDSPNTAALQEITSRTEIDKDGAGAAVVTKVKLHNPMTAISELNKMERIYDEGMTVNIDNRKIEVIVTSDNARQLTEKIIEGVGTEKE</sequence>
<dbReference type="AlphaFoldDB" id="X0URN8"/>
<feature type="non-terminal residue" evidence="1">
    <location>
        <position position="1"/>
    </location>
</feature>
<organism evidence="1">
    <name type="scientific">marine sediment metagenome</name>
    <dbReference type="NCBI Taxonomy" id="412755"/>
    <lineage>
        <taxon>unclassified sequences</taxon>
        <taxon>metagenomes</taxon>
        <taxon>ecological metagenomes</taxon>
    </lineage>
</organism>
<accession>X0URN8</accession>
<comment type="caution">
    <text evidence="1">The sequence shown here is derived from an EMBL/GenBank/DDBJ whole genome shotgun (WGS) entry which is preliminary data.</text>
</comment>
<dbReference type="EMBL" id="BARS01020539">
    <property type="protein sequence ID" value="GAG08479.1"/>
    <property type="molecule type" value="Genomic_DNA"/>
</dbReference>
<reference evidence="1" key="1">
    <citation type="journal article" date="2014" name="Front. Microbiol.">
        <title>High frequency of phylogenetically diverse reductive dehalogenase-homologous genes in deep subseafloor sedimentary metagenomes.</title>
        <authorList>
            <person name="Kawai M."/>
            <person name="Futagami T."/>
            <person name="Toyoda A."/>
            <person name="Takaki Y."/>
            <person name="Nishi S."/>
            <person name="Hori S."/>
            <person name="Arai W."/>
            <person name="Tsubouchi T."/>
            <person name="Morono Y."/>
            <person name="Uchiyama I."/>
            <person name="Ito T."/>
            <person name="Fujiyama A."/>
            <person name="Inagaki F."/>
            <person name="Takami H."/>
        </authorList>
    </citation>
    <scope>NUCLEOTIDE SEQUENCE</scope>
    <source>
        <strain evidence="1">Expedition CK06-06</strain>
    </source>
</reference>
<proteinExistence type="predicted"/>
<name>X0URN8_9ZZZZ</name>
<gene>
    <name evidence="1" type="ORF">S01H1_33107</name>
</gene>
<evidence type="ECO:0000313" key="1">
    <source>
        <dbReference type="EMBL" id="GAG08479.1"/>
    </source>
</evidence>
<protein>
    <submittedName>
        <fullName evidence="1">Uncharacterized protein</fullName>
    </submittedName>
</protein>